<dbReference type="Proteomes" id="UP000287394">
    <property type="component" value="Chromosome"/>
</dbReference>
<reference evidence="1 2" key="1">
    <citation type="journal article" date="2019" name="Int. J. Syst. Evol. Microbiol.">
        <title>Capsulimonas corticalis gen. nov., sp. nov., an aerobic capsulated bacterium, of a novel bacterial order, Capsulimonadales ord. nov., of the class Armatimonadia of the phylum Armatimonadetes.</title>
        <authorList>
            <person name="Li J."/>
            <person name="Kudo C."/>
            <person name="Tonouchi A."/>
        </authorList>
    </citation>
    <scope>NUCLEOTIDE SEQUENCE [LARGE SCALE GENOMIC DNA]</scope>
    <source>
        <strain evidence="1 2">AX-7</strain>
    </source>
</reference>
<keyword evidence="2" id="KW-1185">Reference proteome</keyword>
<dbReference type="AlphaFoldDB" id="A0A9N7L7X4"/>
<evidence type="ECO:0000313" key="1">
    <source>
        <dbReference type="EMBL" id="BDI31215.1"/>
    </source>
</evidence>
<dbReference type="KEGG" id="ccot:CCAX7_32660"/>
<name>A0A9N7L7X4_9BACT</name>
<accession>A0A9N7L7X4</accession>
<sequence length="57" mass="6173">MIRVGAAADAAGGWAMPIPRHAKGPTIASRDHNVAMLAMISVLSDRAIWLDIRMPEY</sequence>
<gene>
    <name evidence="1" type="ORF">CCAX7_32660</name>
</gene>
<dbReference type="EMBL" id="AP025739">
    <property type="protein sequence ID" value="BDI31215.1"/>
    <property type="molecule type" value="Genomic_DNA"/>
</dbReference>
<proteinExistence type="predicted"/>
<evidence type="ECO:0000313" key="2">
    <source>
        <dbReference type="Proteomes" id="UP000287394"/>
    </source>
</evidence>
<protein>
    <submittedName>
        <fullName evidence="1">Uncharacterized protein</fullName>
    </submittedName>
</protein>
<organism evidence="1 2">
    <name type="scientific">Capsulimonas corticalis</name>
    <dbReference type="NCBI Taxonomy" id="2219043"/>
    <lineage>
        <taxon>Bacteria</taxon>
        <taxon>Bacillati</taxon>
        <taxon>Armatimonadota</taxon>
        <taxon>Armatimonadia</taxon>
        <taxon>Capsulimonadales</taxon>
        <taxon>Capsulimonadaceae</taxon>
        <taxon>Capsulimonas</taxon>
    </lineage>
</organism>